<gene>
    <name evidence="1" type="ORF">GBAR_LOCUS13455</name>
</gene>
<dbReference type="EMBL" id="CASHTH010001987">
    <property type="protein sequence ID" value="CAI8022965.1"/>
    <property type="molecule type" value="Genomic_DNA"/>
</dbReference>
<keyword evidence="2" id="KW-1185">Reference proteome</keyword>
<dbReference type="Proteomes" id="UP001174909">
    <property type="component" value="Unassembled WGS sequence"/>
</dbReference>
<feature type="non-terminal residue" evidence="1">
    <location>
        <position position="45"/>
    </location>
</feature>
<evidence type="ECO:0000313" key="1">
    <source>
        <dbReference type="EMBL" id="CAI8022965.1"/>
    </source>
</evidence>
<organism evidence="1 2">
    <name type="scientific">Geodia barretti</name>
    <name type="common">Barrett's horny sponge</name>
    <dbReference type="NCBI Taxonomy" id="519541"/>
    <lineage>
        <taxon>Eukaryota</taxon>
        <taxon>Metazoa</taxon>
        <taxon>Porifera</taxon>
        <taxon>Demospongiae</taxon>
        <taxon>Heteroscleromorpha</taxon>
        <taxon>Tetractinellida</taxon>
        <taxon>Astrophorina</taxon>
        <taxon>Geodiidae</taxon>
        <taxon>Geodia</taxon>
    </lineage>
</organism>
<accession>A0AA35S3W7</accession>
<protein>
    <submittedName>
        <fullName evidence="1">Uncharacterized protein</fullName>
    </submittedName>
</protein>
<sequence length="45" mass="5101">MATCFMLRCIQVMYIPTQDAPGDVKKVLIGNKCELESERVVSRAR</sequence>
<reference evidence="1" key="1">
    <citation type="submission" date="2023-03" db="EMBL/GenBank/DDBJ databases">
        <authorList>
            <person name="Steffen K."/>
            <person name="Cardenas P."/>
        </authorList>
    </citation>
    <scope>NUCLEOTIDE SEQUENCE</scope>
</reference>
<evidence type="ECO:0000313" key="2">
    <source>
        <dbReference type="Proteomes" id="UP001174909"/>
    </source>
</evidence>
<proteinExistence type="predicted"/>
<comment type="caution">
    <text evidence="1">The sequence shown here is derived from an EMBL/GenBank/DDBJ whole genome shotgun (WGS) entry which is preliminary data.</text>
</comment>
<dbReference type="AlphaFoldDB" id="A0AA35S3W7"/>
<name>A0AA35S3W7_GEOBA</name>